<accession>A0ABQ9H4W2</accession>
<gene>
    <name evidence="1" type="ORF">PR048_019937</name>
</gene>
<sequence length="227" mass="26511">MMAFIQLVVRATVSNYQSIGTRLNDDSSVNIMGDETFADEEEWDHIHILQEENILCNEKAKKNGGNPAKWNKSVKKRKVLCGEEYTTVTRNVKLAKYVREVCGLHCKFQCKNLHDITYIFDYFYALDVNFKSDFVSKLMDEIHPTYTYKKENSQRSPNVAYNFIVDGHHILIEEDLRGKHKNKKKIAETIVQDIRDHINSFPRIDSHYCRKGNDREFIDGSLDISHM</sequence>
<dbReference type="EMBL" id="JARBHB010000007">
    <property type="protein sequence ID" value="KAJ8879329.1"/>
    <property type="molecule type" value="Genomic_DNA"/>
</dbReference>
<keyword evidence="2" id="KW-1185">Reference proteome</keyword>
<dbReference type="PANTHER" id="PTHR10773:SF19">
    <property type="match status" value="1"/>
</dbReference>
<organism evidence="1 2">
    <name type="scientific">Dryococelus australis</name>
    <dbReference type="NCBI Taxonomy" id="614101"/>
    <lineage>
        <taxon>Eukaryota</taxon>
        <taxon>Metazoa</taxon>
        <taxon>Ecdysozoa</taxon>
        <taxon>Arthropoda</taxon>
        <taxon>Hexapoda</taxon>
        <taxon>Insecta</taxon>
        <taxon>Pterygota</taxon>
        <taxon>Neoptera</taxon>
        <taxon>Polyneoptera</taxon>
        <taxon>Phasmatodea</taxon>
        <taxon>Verophasmatodea</taxon>
        <taxon>Anareolatae</taxon>
        <taxon>Phasmatidae</taxon>
        <taxon>Eurycanthinae</taxon>
        <taxon>Dryococelus</taxon>
    </lineage>
</organism>
<evidence type="ECO:0000313" key="2">
    <source>
        <dbReference type="Proteomes" id="UP001159363"/>
    </source>
</evidence>
<proteinExistence type="predicted"/>
<evidence type="ECO:0000313" key="1">
    <source>
        <dbReference type="EMBL" id="KAJ8879329.1"/>
    </source>
</evidence>
<comment type="caution">
    <text evidence="1">The sequence shown here is derived from an EMBL/GenBank/DDBJ whole genome shotgun (WGS) entry which is preliminary data.</text>
</comment>
<dbReference type="Proteomes" id="UP001159363">
    <property type="component" value="Chromosome 6"/>
</dbReference>
<dbReference type="PANTHER" id="PTHR10773">
    <property type="entry name" value="DNA-DIRECTED RNA POLYMERASES I, II, AND III SUBUNIT RPABC2"/>
    <property type="match status" value="1"/>
</dbReference>
<reference evidence="1 2" key="1">
    <citation type="submission" date="2023-02" db="EMBL/GenBank/DDBJ databases">
        <title>LHISI_Scaffold_Assembly.</title>
        <authorList>
            <person name="Stuart O.P."/>
            <person name="Cleave R."/>
            <person name="Magrath M.J.L."/>
            <person name="Mikheyev A.S."/>
        </authorList>
    </citation>
    <scope>NUCLEOTIDE SEQUENCE [LARGE SCALE GENOMIC DNA]</scope>
    <source>
        <strain evidence="1">Daus_M_001</strain>
        <tissue evidence="1">Leg muscle</tissue>
    </source>
</reference>
<name>A0ABQ9H4W2_9NEOP</name>
<protein>
    <submittedName>
        <fullName evidence="1">Uncharacterized protein</fullName>
    </submittedName>
</protein>